<evidence type="ECO:0000313" key="1">
    <source>
        <dbReference type="EMBL" id="MEG3613912.1"/>
    </source>
</evidence>
<keyword evidence="2" id="KW-1185">Reference proteome</keyword>
<dbReference type="Proteomes" id="UP001310387">
    <property type="component" value="Unassembled WGS sequence"/>
</dbReference>
<evidence type="ECO:0000313" key="2">
    <source>
        <dbReference type="Proteomes" id="UP001310387"/>
    </source>
</evidence>
<sequence>MAPREPAHAPAVRRLTTILAQMRAPDSPLRGMLSADRLPPLVPLTVEPALADVAAIRRRLETGHLAAVRGSLVPTSPDDGHEGLILREVRGLAASARGEHWFSHSTAALLHGAWTYATPPLVHVTHEANPHVRRRLEPDVRRHHTRLLPRDRDVVDGIPVTSKERTLVDCLRTMWPAAALVVADSLFRLRADPAEVSRIMADSVGKRGMVQARRLLELCDPRSGSPGETVARLAAVDDGLPRPVCQMPVETRSGTRYVDFGWPEVGAGVEFDGDVKYSGGEYGLPDDVLRRQQQRHEDIEAAGVDLVRVRWPALRDTAQLGLEIRGLYERAFFRAQKGRRRPA</sequence>
<dbReference type="EMBL" id="JBAGLP010000105">
    <property type="protein sequence ID" value="MEG3613912.1"/>
    <property type="molecule type" value="Genomic_DNA"/>
</dbReference>
<proteinExistence type="predicted"/>
<organism evidence="1 2">
    <name type="scientific">Isoptericola haloaureus</name>
    <dbReference type="NCBI Taxonomy" id="1542902"/>
    <lineage>
        <taxon>Bacteria</taxon>
        <taxon>Bacillati</taxon>
        <taxon>Actinomycetota</taxon>
        <taxon>Actinomycetes</taxon>
        <taxon>Micrococcales</taxon>
        <taxon>Promicromonosporaceae</taxon>
        <taxon>Isoptericola</taxon>
    </lineage>
</organism>
<reference evidence="1" key="2">
    <citation type="submission" date="2024-02" db="EMBL/GenBank/DDBJ databases">
        <authorList>
            <person name="Prathaban M."/>
            <person name="Mythili R."/>
            <person name="Sharmila Devi N."/>
            <person name="Sobanaa M."/>
            <person name="Prathiviraj R."/>
            <person name="Selvin J."/>
        </authorList>
    </citation>
    <scope>NUCLEOTIDE SEQUENCE</scope>
    <source>
        <strain evidence="1">MP1014</strain>
    </source>
</reference>
<protein>
    <recommendedName>
        <fullName evidence="3">Transcriptional regulator, AbiEi antitoxin, Type IV TA system</fullName>
    </recommendedName>
</protein>
<dbReference type="RefSeq" id="WP_332900783.1">
    <property type="nucleotide sequence ID" value="NZ_JBAGLP010000105.1"/>
</dbReference>
<comment type="caution">
    <text evidence="1">The sequence shown here is derived from an EMBL/GenBank/DDBJ whole genome shotgun (WGS) entry which is preliminary data.</text>
</comment>
<accession>A0ABU7Z3B4</accession>
<gene>
    <name evidence="1" type="ORF">V5O49_02115</name>
</gene>
<reference evidence="1" key="1">
    <citation type="journal article" date="2024" name="Antonie Van Leeuwenhoek">
        <title>Isoptericola haloaureus sp. nov., a dimorphic actinobacterium isolated from mangrove sediments of southeast India, implicating biosaline agricultural significance through nitrogen fixation and salt tolerance genes.</title>
        <authorList>
            <person name="Prathaban M."/>
            <person name="Prathiviraj R."/>
            <person name="Ravichandran M."/>
            <person name="Natarajan S.D."/>
            <person name="Sobanaa M."/>
            <person name="Hari Krishna Kumar S."/>
            <person name="Chandrasekar V."/>
            <person name="Selvin J."/>
        </authorList>
    </citation>
    <scope>NUCLEOTIDE SEQUENCE</scope>
    <source>
        <strain evidence="1">MP1014</strain>
    </source>
</reference>
<name>A0ABU7Z3B4_9MICO</name>
<evidence type="ECO:0008006" key="3">
    <source>
        <dbReference type="Google" id="ProtNLM"/>
    </source>
</evidence>